<evidence type="ECO:0000256" key="3">
    <source>
        <dbReference type="ARBA" id="ARBA00022448"/>
    </source>
</evidence>
<dbReference type="InterPro" id="IPR003538">
    <property type="entry name" value="TonB"/>
</dbReference>
<dbReference type="Proteomes" id="UP001597264">
    <property type="component" value="Unassembled WGS sequence"/>
</dbReference>
<dbReference type="PANTHER" id="PTHR33446:SF14">
    <property type="entry name" value="PROTEIN TONB"/>
    <property type="match status" value="1"/>
</dbReference>
<evidence type="ECO:0000256" key="7">
    <source>
        <dbReference type="ARBA" id="ARBA00022927"/>
    </source>
</evidence>
<dbReference type="InterPro" id="IPR037682">
    <property type="entry name" value="TonB_C"/>
</dbReference>
<evidence type="ECO:0000256" key="10">
    <source>
        <dbReference type="RuleBase" id="RU362123"/>
    </source>
</evidence>
<feature type="domain" description="TonB C-terminal" evidence="11">
    <location>
        <begin position="119"/>
        <end position="216"/>
    </location>
</feature>
<keyword evidence="4 10" id="KW-1003">Cell membrane</keyword>
<keyword evidence="13" id="KW-1185">Reference proteome</keyword>
<reference evidence="13" key="1">
    <citation type="journal article" date="2019" name="Int. J. Syst. Evol. Microbiol.">
        <title>The Global Catalogue of Microorganisms (GCM) 10K type strain sequencing project: providing services to taxonomists for standard genome sequencing and annotation.</title>
        <authorList>
            <consortium name="The Broad Institute Genomics Platform"/>
            <consortium name="The Broad Institute Genome Sequencing Center for Infectious Disease"/>
            <person name="Wu L."/>
            <person name="Ma J."/>
        </authorList>
    </citation>
    <scope>NUCLEOTIDE SEQUENCE [LARGE SCALE GENOMIC DNA]</scope>
    <source>
        <strain evidence="13">CCUG 54356</strain>
    </source>
</reference>
<evidence type="ECO:0000256" key="4">
    <source>
        <dbReference type="ARBA" id="ARBA00022475"/>
    </source>
</evidence>
<evidence type="ECO:0000313" key="12">
    <source>
        <dbReference type="EMBL" id="MFD1217335.1"/>
    </source>
</evidence>
<dbReference type="InterPro" id="IPR006260">
    <property type="entry name" value="TonB/TolA_C"/>
</dbReference>
<comment type="caution">
    <text evidence="12">The sequence shown here is derived from an EMBL/GenBank/DDBJ whole genome shotgun (WGS) entry which is preliminary data.</text>
</comment>
<keyword evidence="6 10" id="KW-0812">Transmembrane</keyword>
<evidence type="ECO:0000259" key="11">
    <source>
        <dbReference type="PROSITE" id="PS52015"/>
    </source>
</evidence>
<organism evidence="12 13">
    <name type="scientific">Microbulbifer celer</name>
    <dbReference type="NCBI Taxonomy" id="435905"/>
    <lineage>
        <taxon>Bacteria</taxon>
        <taxon>Pseudomonadati</taxon>
        <taxon>Pseudomonadota</taxon>
        <taxon>Gammaproteobacteria</taxon>
        <taxon>Cellvibrionales</taxon>
        <taxon>Microbulbiferaceae</taxon>
        <taxon>Microbulbifer</taxon>
    </lineage>
</organism>
<dbReference type="PANTHER" id="PTHR33446">
    <property type="entry name" value="PROTEIN TONB-RELATED"/>
    <property type="match status" value="1"/>
</dbReference>
<evidence type="ECO:0000256" key="2">
    <source>
        <dbReference type="ARBA" id="ARBA00006555"/>
    </source>
</evidence>
<feature type="transmembrane region" description="Helical" evidence="10">
    <location>
        <begin position="20"/>
        <end position="39"/>
    </location>
</feature>
<dbReference type="Pfam" id="PF03544">
    <property type="entry name" value="TonB_C"/>
    <property type="match status" value="1"/>
</dbReference>
<keyword evidence="8 10" id="KW-1133">Transmembrane helix</keyword>
<dbReference type="EMBL" id="JBHTLR010000014">
    <property type="protein sequence ID" value="MFD1217335.1"/>
    <property type="molecule type" value="Genomic_DNA"/>
</dbReference>
<keyword evidence="3 10" id="KW-0813">Transport</keyword>
<evidence type="ECO:0000256" key="9">
    <source>
        <dbReference type="ARBA" id="ARBA00023136"/>
    </source>
</evidence>
<keyword evidence="7 10" id="KW-0653">Protein transport</keyword>
<dbReference type="NCBIfam" id="TIGR01352">
    <property type="entry name" value="tonB_Cterm"/>
    <property type="match status" value="1"/>
</dbReference>
<evidence type="ECO:0000256" key="5">
    <source>
        <dbReference type="ARBA" id="ARBA00022519"/>
    </source>
</evidence>
<keyword evidence="5 10" id="KW-0997">Cell inner membrane</keyword>
<evidence type="ECO:0000256" key="8">
    <source>
        <dbReference type="ARBA" id="ARBA00022989"/>
    </source>
</evidence>
<evidence type="ECO:0000313" key="13">
    <source>
        <dbReference type="Proteomes" id="UP001597264"/>
    </source>
</evidence>
<comment type="subcellular location">
    <subcellularLocation>
        <location evidence="1 10">Cell inner membrane</location>
        <topology evidence="1 10">Single-pass membrane protein</topology>
        <orientation evidence="1 10">Periplasmic side</orientation>
    </subcellularLocation>
</comment>
<keyword evidence="10" id="KW-0735">Signal-anchor</keyword>
<dbReference type="RefSeq" id="WP_230437370.1">
    <property type="nucleotide sequence ID" value="NZ_CP087715.1"/>
</dbReference>
<sequence>MEQAYPLNSTPPIFISSRPLALARSGAFAFGITGLLLLGMTQLIATDYRAPPEELPPKVAPIHLPDLTPTVQESLPPVKPQEIPPALQPVRVESRVTPGEIPTGITPPVVDDTGLDPSIISADPLPIYKPAPRYPRRALSRGIEGYVVVEFTITPSGGVRDANVVGGYKNDGEPTTVFDREALRAVERFKYRPPLSEGRPVEKRGVRNRIVFKMAE</sequence>
<keyword evidence="9 10" id="KW-0472">Membrane</keyword>
<dbReference type="Gene3D" id="3.30.1150.10">
    <property type="match status" value="1"/>
</dbReference>
<name>A0ABW3UC00_9GAMM</name>
<dbReference type="SUPFAM" id="SSF74653">
    <property type="entry name" value="TolA/TonB C-terminal domain"/>
    <property type="match status" value="1"/>
</dbReference>
<accession>A0ABW3UC00</accession>
<proteinExistence type="inferred from homology"/>
<gene>
    <name evidence="12" type="ORF">ACFQ2X_12050</name>
</gene>
<dbReference type="InterPro" id="IPR051045">
    <property type="entry name" value="TonB-dependent_transducer"/>
</dbReference>
<dbReference type="PRINTS" id="PR01374">
    <property type="entry name" value="TONBPROTEIN"/>
</dbReference>
<dbReference type="PROSITE" id="PS52015">
    <property type="entry name" value="TONB_CTD"/>
    <property type="match status" value="1"/>
</dbReference>
<comment type="function">
    <text evidence="10">Interacts with outer membrane receptor proteins that carry out high-affinity binding and energy dependent uptake into the periplasmic space of specific substrates. It could act to transduce energy from the cytoplasmic membrane to specific energy-requiring processes in the outer membrane, resulting in the release into the periplasm of ligands bound by these outer membrane proteins.</text>
</comment>
<protein>
    <recommendedName>
        <fullName evidence="10">Protein TonB</fullName>
    </recommendedName>
</protein>
<evidence type="ECO:0000256" key="1">
    <source>
        <dbReference type="ARBA" id="ARBA00004383"/>
    </source>
</evidence>
<comment type="similarity">
    <text evidence="2 10">Belongs to the TonB family.</text>
</comment>
<evidence type="ECO:0000256" key="6">
    <source>
        <dbReference type="ARBA" id="ARBA00022692"/>
    </source>
</evidence>